<accession>K7YNP3</accession>
<keyword evidence="4" id="KW-0653">Protein transport</keyword>
<feature type="compositionally biased region" description="Basic and acidic residues" evidence="8">
    <location>
        <begin position="155"/>
        <end position="165"/>
    </location>
</feature>
<evidence type="ECO:0000256" key="3">
    <source>
        <dbReference type="ARBA" id="ARBA00022692"/>
    </source>
</evidence>
<keyword evidence="2" id="KW-0813">Transport</keyword>
<dbReference type="PANTHER" id="PTHR33162">
    <property type="entry name" value="SEC-INDEPENDENT PROTEIN TRANSLOCASE PROTEIN TATA, CHLOROPLASTIC"/>
    <property type="match status" value="1"/>
</dbReference>
<proteinExistence type="predicted"/>
<keyword evidence="5" id="KW-1133">Transmembrane helix</keyword>
<dbReference type="Proteomes" id="UP000010077">
    <property type="component" value="Chromosome"/>
</dbReference>
<dbReference type="eggNOG" id="COG1826">
    <property type="taxonomic scope" value="Bacteria"/>
</dbReference>
<dbReference type="HOGENOM" id="CLU_1692264_0_0_5"/>
<evidence type="ECO:0000256" key="4">
    <source>
        <dbReference type="ARBA" id="ARBA00022927"/>
    </source>
</evidence>
<keyword evidence="7" id="KW-0472">Membrane</keyword>
<dbReference type="Pfam" id="PF02416">
    <property type="entry name" value="TatA_B_E"/>
    <property type="match status" value="1"/>
</dbReference>
<dbReference type="Gene3D" id="1.20.5.3310">
    <property type="match status" value="1"/>
</dbReference>
<dbReference type="GO" id="GO:0016020">
    <property type="term" value="C:membrane"/>
    <property type="evidence" value="ECO:0007669"/>
    <property type="project" value="UniProtKB-SubCell"/>
</dbReference>
<feature type="compositionally biased region" description="Polar residues" evidence="8">
    <location>
        <begin position="142"/>
        <end position="153"/>
    </location>
</feature>
<evidence type="ECO:0000313" key="10">
    <source>
        <dbReference type="Proteomes" id="UP000010077"/>
    </source>
</evidence>
<dbReference type="STRING" id="1193729.A1OE_986"/>
<dbReference type="AlphaFoldDB" id="K7YNP3"/>
<keyword evidence="3" id="KW-0812">Transmembrane</keyword>
<dbReference type="RefSeq" id="WP_015088665.1">
    <property type="nucleotide sequence ID" value="NC_019566.1"/>
</dbReference>
<dbReference type="OrthoDB" id="7206969at2"/>
<reference evidence="9 10" key="1">
    <citation type="journal article" date="2012" name="Proc. Natl. Acad. Sci. U.S.A.">
        <title>Genome streamlining and chemical defense in a coral reef symbiosis.</title>
        <authorList>
            <person name="Kwan J.C."/>
            <person name="Donia M.S."/>
            <person name="Han A.W."/>
            <person name="Hirose E."/>
            <person name="Haygood M.G."/>
            <person name="Schmidt E.W."/>
        </authorList>
    </citation>
    <scope>NUCLEOTIDE SEQUENCE [LARGE SCALE GENOMIC DNA]</scope>
    <source>
        <strain evidence="9 10">L2</strain>
    </source>
</reference>
<name>K7YNP3_9PROT</name>
<gene>
    <name evidence="9" type="ORF">A1OE_986</name>
</gene>
<dbReference type="KEGG" id="thal:A1OE_986"/>
<organism evidence="9 10">
    <name type="scientific">Candidatus Endolissoclinum faulkneri L2</name>
    <dbReference type="NCBI Taxonomy" id="1193729"/>
    <lineage>
        <taxon>Bacteria</taxon>
        <taxon>Pseudomonadati</taxon>
        <taxon>Pseudomonadota</taxon>
        <taxon>Alphaproteobacteria</taxon>
        <taxon>Rhodospirillales</taxon>
        <taxon>Rhodospirillaceae</taxon>
        <taxon>Candidatus Endolissoclinum</taxon>
    </lineage>
</organism>
<dbReference type="InterPro" id="IPR003369">
    <property type="entry name" value="TatA/B/E"/>
</dbReference>
<sequence>MFELGWQECVMVAIVTIIVVGPKELPYVMRAVGRWMRKVGLMVREFQSLLEEAELDDVQGDIRSSFEELFGNNFNIQSQPQKSKDNAFKEMYKSVNAKLIFDEVNNEHDDSIYNSSRMVDIACNEPDKTSSSFLDKTTLSLSSMSPENDSANTHLLDENAYSRHN</sequence>
<keyword evidence="6" id="KW-0811">Translocation</keyword>
<protein>
    <submittedName>
        <fullName evidence="9">MttA/Hcf106 family protein</fullName>
    </submittedName>
</protein>
<evidence type="ECO:0000256" key="1">
    <source>
        <dbReference type="ARBA" id="ARBA00004167"/>
    </source>
</evidence>
<feature type="region of interest" description="Disordered" evidence="8">
    <location>
        <begin position="142"/>
        <end position="165"/>
    </location>
</feature>
<evidence type="ECO:0000256" key="2">
    <source>
        <dbReference type="ARBA" id="ARBA00022448"/>
    </source>
</evidence>
<evidence type="ECO:0000256" key="5">
    <source>
        <dbReference type="ARBA" id="ARBA00022989"/>
    </source>
</evidence>
<keyword evidence="10" id="KW-1185">Reference proteome</keyword>
<evidence type="ECO:0000256" key="7">
    <source>
        <dbReference type="ARBA" id="ARBA00023136"/>
    </source>
</evidence>
<dbReference type="GO" id="GO:0015031">
    <property type="term" value="P:protein transport"/>
    <property type="evidence" value="ECO:0007669"/>
    <property type="project" value="UniProtKB-KW"/>
</dbReference>
<dbReference type="PANTHER" id="PTHR33162:SF1">
    <property type="entry name" value="SEC-INDEPENDENT PROTEIN TRANSLOCASE PROTEIN TATA, CHLOROPLASTIC"/>
    <property type="match status" value="1"/>
</dbReference>
<evidence type="ECO:0000313" key="9">
    <source>
        <dbReference type="EMBL" id="AFX99167.1"/>
    </source>
</evidence>
<evidence type="ECO:0000256" key="8">
    <source>
        <dbReference type="SAM" id="MobiDB-lite"/>
    </source>
</evidence>
<comment type="subcellular location">
    <subcellularLocation>
        <location evidence="1">Membrane</location>
        <topology evidence="1">Single-pass membrane protein</topology>
    </subcellularLocation>
</comment>
<dbReference type="PRINTS" id="PR01506">
    <property type="entry name" value="TATBPROTEIN"/>
</dbReference>
<evidence type="ECO:0000256" key="6">
    <source>
        <dbReference type="ARBA" id="ARBA00023010"/>
    </source>
</evidence>
<dbReference type="EMBL" id="CP003539">
    <property type="protein sequence ID" value="AFX99167.1"/>
    <property type="molecule type" value="Genomic_DNA"/>
</dbReference>